<feature type="compositionally biased region" description="Basic and acidic residues" evidence="1">
    <location>
        <begin position="517"/>
        <end position="528"/>
    </location>
</feature>
<feature type="region of interest" description="Disordered" evidence="1">
    <location>
        <begin position="420"/>
        <end position="564"/>
    </location>
</feature>
<dbReference type="Proteomes" id="UP000042958">
    <property type="component" value="Unassembled WGS sequence"/>
</dbReference>
<feature type="region of interest" description="Disordered" evidence="1">
    <location>
        <begin position="179"/>
        <end position="346"/>
    </location>
</feature>
<protein>
    <submittedName>
        <fullName evidence="2">Uncharacterized protein</fullName>
    </submittedName>
</protein>
<dbReference type="EMBL" id="CDHK01000005">
    <property type="protein sequence ID" value="CEJ57393.1"/>
    <property type="molecule type" value="Genomic_DNA"/>
</dbReference>
<organism evidence="2 3">
    <name type="scientific">Penicillium brasilianum</name>
    <dbReference type="NCBI Taxonomy" id="104259"/>
    <lineage>
        <taxon>Eukaryota</taxon>
        <taxon>Fungi</taxon>
        <taxon>Dikarya</taxon>
        <taxon>Ascomycota</taxon>
        <taxon>Pezizomycotina</taxon>
        <taxon>Eurotiomycetes</taxon>
        <taxon>Eurotiomycetidae</taxon>
        <taxon>Eurotiales</taxon>
        <taxon>Aspergillaceae</taxon>
        <taxon>Penicillium</taxon>
    </lineage>
</organism>
<sequence length="742" mass="82166">MAATDCGPSKMPNSACFPARMQSHTRNQPSSSSSLSHDAMAFGDAIPEPIPSPRRWSPTYQPRRRTSRHYPTSLSFVQAPTLPRAELHDHYSMSLPRRPADRGPSCISPFRSVRRMKEPFPLMLPSSPVSASSHVSVSWDSAPSLPTKQTPQSTKPPAGHALRTWRSDQNLTSASMAAFGLMPSPPISESRPASSDPDASYFDRKSEETPAELENVETTEGISEVTNSTEDNKHQDSTDHVDVLHHTTEESNIEEKSPYQPYRPSGRQAKSKSAENRRTDVTNVHEAHSNLIRQCEETLASTPTTKKPDKQEPTPVTSPASLHSAKASMPTTSPRPQRPRATTVSSEASWIPSNFSYCETWLQGVPLDPLDKDDNPKEFNRRKFQIIEQDPPMPKLDIIPGARTLDEPVRFAVASKPRLVDISRQSSPSMGPMGPPPPPIVRQTVCVPMTPDQRQEEVSAFSPDTPLDTPMEMSDSGYGTRESGYSMESYPDSKDDDTYSDPGSLTSDSVTSTVIGDRPESTLGEREAFLQPEIRSGSVSPKASPGPPSHSPGRTSHTSDDDKYEKQASWDRQWTLDDHEWTLCELEHSVKDFPRHMLRLTSPVIVFLRKSDEKALLRPFRIIFPTVAENLLDCLCAALLARNYLLSLAKLHRRKPSLSSRNDVYAVDAVPTKAYSTLGIQLPTASPGRIKDRLLGSRSTELRQDVERIIDNLLFAICGKSDDTLKSAIEVLAQVLETNAPH</sequence>
<feature type="region of interest" description="Disordered" evidence="1">
    <location>
        <begin position="125"/>
        <end position="161"/>
    </location>
</feature>
<evidence type="ECO:0000313" key="2">
    <source>
        <dbReference type="EMBL" id="CEJ57393.1"/>
    </source>
</evidence>
<proteinExistence type="predicted"/>
<dbReference type="AlphaFoldDB" id="A0A0F7TKT6"/>
<feature type="compositionally biased region" description="Basic and acidic residues" evidence="1">
    <location>
        <begin position="230"/>
        <end position="257"/>
    </location>
</feature>
<feature type="region of interest" description="Disordered" evidence="1">
    <location>
        <begin position="1"/>
        <end position="71"/>
    </location>
</feature>
<feature type="compositionally biased region" description="Polar residues" evidence="1">
    <location>
        <begin position="329"/>
        <end position="346"/>
    </location>
</feature>
<gene>
    <name evidence="2" type="ORF">PMG11_06087</name>
</gene>
<feature type="compositionally biased region" description="Polar residues" evidence="1">
    <location>
        <begin position="218"/>
        <end position="229"/>
    </location>
</feature>
<evidence type="ECO:0000256" key="1">
    <source>
        <dbReference type="SAM" id="MobiDB-lite"/>
    </source>
</evidence>
<accession>A0A0F7TKT6</accession>
<feature type="compositionally biased region" description="Low complexity" evidence="1">
    <location>
        <begin position="125"/>
        <end position="157"/>
    </location>
</feature>
<keyword evidence="3" id="KW-1185">Reference proteome</keyword>
<reference evidence="3" key="1">
    <citation type="journal article" date="2015" name="Genome Announc.">
        <title>Draft genome sequence of the fungus Penicillium brasilianum MG11.</title>
        <authorList>
            <person name="Horn F."/>
            <person name="Linde J."/>
            <person name="Mattern D.J."/>
            <person name="Walther G."/>
            <person name="Guthke R."/>
            <person name="Brakhage A.A."/>
            <person name="Valiante V."/>
        </authorList>
    </citation>
    <scope>NUCLEOTIDE SEQUENCE [LARGE SCALE GENOMIC DNA]</scope>
    <source>
        <strain evidence="3">MG11</strain>
    </source>
</reference>
<name>A0A0F7TKT6_PENBI</name>
<dbReference type="OrthoDB" id="4219928at2759"/>
<evidence type="ECO:0000313" key="3">
    <source>
        <dbReference type="Proteomes" id="UP000042958"/>
    </source>
</evidence>
<feature type="compositionally biased region" description="Basic and acidic residues" evidence="1">
    <location>
        <begin position="272"/>
        <end position="288"/>
    </location>
</feature>
<feature type="compositionally biased region" description="Polar residues" evidence="1">
    <location>
        <begin position="501"/>
        <end position="514"/>
    </location>
</feature>